<keyword evidence="1" id="KW-0472">Membrane</keyword>
<feature type="transmembrane region" description="Helical" evidence="1">
    <location>
        <begin position="60"/>
        <end position="80"/>
    </location>
</feature>
<comment type="caution">
    <text evidence="2">The sequence shown here is derived from an EMBL/GenBank/DDBJ whole genome shotgun (WGS) entry which is preliminary data.</text>
</comment>
<evidence type="ECO:0000313" key="2">
    <source>
        <dbReference type="EMBL" id="KUG03057.1"/>
    </source>
</evidence>
<dbReference type="AlphaFoldDB" id="A0A0W8E3S0"/>
<dbReference type="EMBL" id="LNQE01001896">
    <property type="protein sequence ID" value="KUG03057.1"/>
    <property type="molecule type" value="Genomic_DNA"/>
</dbReference>
<proteinExistence type="predicted"/>
<name>A0A0W8E3S0_9ZZZZ</name>
<feature type="transmembrane region" description="Helical" evidence="1">
    <location>
        <begin position="116"/>
        <end position="138"/>
    </location>
</feature>
<feature type="transmembrane region" description="Helical" evidence="1">
    <location>
        <begin position="92"/>
        <end position="110"/>
    </location>
</feature>
<feature type="transmembrane region" description="Helical" evidence="1">
    <location>
        <begin position="30"/>
        <end position="48"/>
    </location>
</feature>
<sequence length="147" mass="16770">MLVNAGRLYFIHLSAFAAGILSIYFPGMDILVALIYLLVIALEARRAYELPLIQKIATGFIWQAPGLFFALLLVSSYDFMGLYEYAIFMLQFWFTPLLGLLSLAGINFYFDKPLYYYLLIYLPIISCVYYIGIASISFPGDPRGRCR</sequence>
<gene>
    <name evidence="2" type="ORF">ASZ90_019600</name>
</gene>
<evidence type="ECO:0000256" key="1">
    <source>
        <dbReference type="SAM" id="Phobius"/>
    </source>
</evidence>
<keyword evidence="1" id="KW-1133">Transmembrane helix</keyword>
<protein>
    <submittedName>
        <fullName evidence="2">Uncharacterized protein</fullName>
    </submittedName>
</protein>
<organism evidence="2">
    <name type="scientific">hydrocarbon metagenome</name>
    <dbReference type="NCBI Taxonomy" id="938273"/>
    <lineage>
        <taxon>unclassified sequences</taxon>
        <taxon>metagenomes</taxon>
        <taxon>ecological metagenomes</taxon>
    </lineage>
</organism>
<reference evidence="2" key="1">
    <citation type="journal article" date="2015" name="Proc. Natl. Acad. Sci. U.S.A.">
        <title>Networks of energetic and metabolic interactions define dynamics in microbial communities.</title>
        <authorList>
            <person name="Embree M."/>
            <person name="Liu J.K."/>
            <person name="Al-Bassam M.M."/>
            <person name="Zengler K."/>
        </authorList>
    </citation>
    <scope>NUCLEOTIDE SEQUENCE</scope>
</reference>
<accession>A0A0W8E3S0</accession>
<keyword evidence="1" id="KW-0812">Transmembrane</keyword>